<dbReference type="AlphaFoldDB" id="A0A0B5FUS2"/>
<dbReference type="Proteomes" id="UP000035036">
    <property type="component" value="Chromosome"/>
</dbReference>
<dbReference type="Gene3D" id="6.10.340.10">
    <property type="match status" value="1"/>
</dbReference>
<evidence type="ECO:0000313" key="4">
    <source>
        <dbReference type="EMBL" id="AJF07366.1"/>
    </source>
</evidence>
<dbReference type="KEGG" id="gsb:GSUB_13455"/>
<dbReference type="RefSeq" id="WP_040201255.1">
    <property type="nucleotide sequence ID" value="NZ_CP010311.1"/>
</dbReference>
<protein>
    <recommendedName>
        <fullName evidence="3">HAMP domain-containing protein</fullName>
    </recommendedName>
</protein>
<keyword evidence="2" id="KW-0812">Transmembrane</keyword>
<keyword evidence="2" id="KW-1133">Transmembrane helix</keyword>
<dbReference type="PROSITE" id="PS50885">
    <property type="entry name" value="HAMP"/>
    <property type="match status" value="1"/>
</dbReference>
<dbReference type="STRING" id="483547.GSUB_13455"/>
<dbReference type="OrthoDB" id="5405756at2"/>
<feature type="transmembrane region" description="Helical" evidence="2">
    <location>
        <begin position="69"/>
        <end position="92"/>
    </location>
</feature>
<sequence length="187" mass="20750">MGTNQKFKGRKKLNLKVKREFQSWMLRRVFVVVGISALIAACILYFYARAEVVGSFFEAHVKIRRVSELLLPVIAAGSAVSLVAGGLLALFLPQKIAGPIYRIERELIKVASGDLTTRFTLRNGDTLQDFAADMSQTIESLRHTVDQAKQSLDSLETALNDNRVEDARSFAAEARTALARLKTHKDA</sequence>
<dbReference type="HOGENOM" id="CLU_1501173_0_0_7"/>
<keyword evidence="5" id="KW-1185">Reference proteome</keyword>
<feature type="domain" description="HAMP" evidence="3">
    <location>
        <begin position="94"/>
        <end position="146"/>
    </location>
</feature>
<reference evidence="4 5" key="1">
    <citation type="journal article" date="2015" name="Genome Announc.">
        <title>Genomes of Geoalkalibacter ferrihydriticus Z-0531T and Geoalkalibacter subterraneus Red1T, Two Haloalkaliphilic Metal-Reducing Deltaproteobacteria.</title>
        <authorList>
            <person name="Badalamenti J.P."/>
            <person name="Krajmalnik-Brown R."/>
            <person name="Torres C.I."/>
            <person name="Bond D.R."/>
        </authorList>
    </citation>
    <scope>NUCLEOTIDE SEQUENCE [LARGE SCALE GENOMIC DNA]</scope>
    <source>
        <strain evidence="4 5">Red1</strain>
    </source>
</reference>
<evidence type="ECO:0000256" key="1">
    <source>
        <dbReference type="SAM" id="Coils"/>
    </source>
</evidence>
<keyword evidence="2" id="KW-0472">Membrane</keyword>
<evidence type="ECO:0000256" key="2">
    <source>
        <dbReference type="SAM" id="Phobius"/>
    </source>
</evidence>
<proteinExistence type="predicted"/>
<dbReference type="GO" id="GO:0007165">
    <property type="term" value="P:signal transduction"/>
    <property type="evidence" value="ECO:0007669"/>
    <property type="project" value="InterPro"/>
</dbReference>
<feature type="transmembrane region" description="Helical" evidence="2">
    <location>
        <begin position="29"/>
        <end position="49"/>
    </location>
</feature>
<organism evidence="4 5">
    <name type="scientific">Geoalkalibacter subterraneus</name>
    <dbReference type="NCBI Taxonomy" id="483547"/>
    <lineage>
        <taxon>Bacteria</taxon>
        <taxon>Pseudomonadati</taxon>
        <taxon>Thermodesulfobacteriota</taxon>
        <taxon>Desulfuromonadia</taxon>
        <taxon>Desulfuromonadales</taxon>
        <taxon>Geoalkalibacteraceae</taxon>
        <taxon>Geoalkalibacter</taxon>
    </lineage>
</organism>
<keyword evidence="1" id="KW-0175">Coiled coil</keyword>
<evidence type="ECO:0000313" key="5">
    <source>
        <dbReference type="Proteomes" id="UP000035036"/>
    </source>
</evidence>
<evidence type="ECO:0000259" key="3">
    <source>
        <dbReference type="PROSITE" id="PS50885"/>
    </source>
</evidence>
<gene>
    <name evidence="4" type="ORF">GSUB_13455</name>
</gene>
<accession>A0A0B5FUS2</accession>
<feature type="coiled-coil region" evidence="1">
    <location>
        <begin position="131"/>
        <end position="165"/>
    </location>
</feature>
<name>A0A0B5FUS2_9BACT</name>
<dbReference type="GO" id="GO:0016020">
    <property type="term" value="C:membrane"/>
    <property type="evidence" value="ECO:0007669"/>
    <property type="project" value="InterPro"/>
</dbReference>
<dbReference type="EMBL" id="CP010311">
    <property type="protein sequence ID" value="AJF07366.1"/>
    <property type="molecule type" value="Genomic_DNA"/>
</dbReference>
<dbReference type="InterPro" id="IPR003660">
    <property type="entry name" value="HAMP_dom"/>
</dbReference>